<dbReference type="RefSeq" id="WP_110025915.1">
    <property type="nucleotide sequence ID" value="NZ_QGTS01000006.1"/>
</dbReference>
<reference evidence="1 2" key="1">
    <citation type="submission" date="2018-05" db="EMBL/GenBank/DDBJ databases">
        <title>Genomic Encyclopedia of Type Strains, Phase IV (KMG-IV): sequencing the most valuable type-strain genomes for metagenomic binning, comparative biology and taxonomic classification.</title>
        <authorList>
            <person name="Goeker M."/>
        </authorList>
    </citation>
    <scope>NUCLEOTIDE SEQUENCE [LARGE SCALE GENOMIC DNA]</scope>
    <source>
        <strain evidence="1 2">DSM 19579</strain>
    </source>
</reference>
<organism evidence="1 2">
    <name type="scientific">Mangrovibacter plantisponsor</name>
    <dbReference type="NCBI Taxonomy" id="451513"/>
    <lineage>
        <taxon>Bacteria</taxon>
        <taxon>Pseudomonadati</taxon>
        <taxon>Pseudomonadota</taxon>
        <taxon>Gammaproteobacteria</taxon>
        <taxon>Enterobacterales</taxon>
        <taxon>Enterobacteriaceae</taxon>
        <taxon>Mangrovibacter</taxon>
    </lineage>
</organism>
<gene>
    <name evidence="1" type="ORF">DES37_106304</name>
</gene>
<evidence type="ECO:0000313" key="1">
    <source>
        <dbReference type="EMBL" id="PWW09180.1"/>
    </source>
</evidence>
<proteinExistence type="predicted"/>
<dbReference type="EMBL" id="QGTS01000006">
    <property type="protein sequence ID" value="PWW09180.1"/>
    <property type="molecule type" value="Genomic_DNA"/>
</dbReference>
<evidence type="ECO:0000313" key="2">
    <source>
        <dbReference type="Proteomes" id="UP000246744"/>
    </source>
</evidence>
<keyword evidence="2" id="KW-1185">Reference proteome</keyword>
<name>A0A317PZT4_9ENTR</name>
<dbReference type="AlphaFoldDB" id="A0A317PZT4"/>
<comment type="caution">
    <text evidence="1">The sequence shown here is derived from an EMBL/GenBank/DDBJ whole genome shotgun (WGS) entry which is preliminary data.</text>
</comment>
<dbReference type="Proteomes" id="UP000246744">
    <property type="component" value="Unassembled WGS sequence"/>
</dbReference>
<sequence length="89" mass="10343">MFNSLKALWQKAPVNQEDNNQQAQLLSEQIALLEQSLAQQPDNAETQKALMLEYNRALRAYAASPVYRPQVETLFTRIDELRNIIRRNI</sequence>
<dbReference type="OrthoDB" id="5878415at2"/>
<protein>
    <submittedName>
        <fullName evidence="1">Uncharacterized protein</fullName>
    </submittedName>
</protein>
<accession>A0A317PZT4</accession>